<reference evidence="1" key="1">
    <citation type="submission" date="2023-03" db="EMBL/GenBank/DDBJ databases">
        <title>Massive genome expansion in bonnet fungi (Mycena s.s.) driven by repeated elements and novel gene families across ecological guilds.</title>
        <authorList>
            <consortium name="Lawrence Berkeley National Laboratory"/>
            <person name="Harder C.B."/>
            <person name="Miyauchi S."/>
            <person name="Viragh M."/>
            <person name="Kuo A."/>
            <person name="Thoen E."/>
            <person name="Andreopoulos B."/>
            <person name="Lu D."/>
            <person name="Skrede I."/>
            <person name="Drula E."/>
            <person name="Henrissat B."/>
            <person name="Morin E."/>
            <person name="Kohler A."/>
            <person name="Barry K."/>
            <person name="LaButti K."/>
            <person name="Morin E."/>
            <person name="Salamov A."/>
            <person name="Lipzen A."/>
            <person name="Mereny Z."/>
            <person name="Hegedus B."/>
            <person name="Baldrian P."/>
            <person name="Stursova M."/>
            <person name="Weitz H."/>
            <person name="Taylor A."/>
            <person name="Grigoriev I.V."/>
            <person name="Nagy L.G."/>
            <person name="Martin F."/>
            <person name="Kauserud H."/>
        </authorList>
    </citation>
    <scope>NUCLEOTIDE SEQUENCE</scope>
    <source>
        <strain evidence="1">9144</strain>
    </source>
</reference>
<evidence type="ECO:0000313" key="1">
    <source>
        <dbReference type="EMBL" id="KAJ7222114.1"/>
    </source>
</evidence>
<dbReference type="CDD" id="cd00920">
    <property type="entry name" value="Cupredoxin"/>
    <property type="match status" value="1"/>
</dbReference>
<evidence type="ECO:0000313" key="2">
    <source>
        <dbReference type="Proteomes" id="UP001219525"/>
    </source>
</evidence>
<feature type="non-terminal residue" evidence="1">
    <location>
        <position position="1"/>
    </location>
</feature>
<protein>
    <recommendedName>
        <fullName evidence="3">Extracellular serine-rich protein</fullName>
    </recommendedName>
</protein>
<dbReference type="InterPro" id="IPR008972">
    <property type="entry name" value="Cupredoxin"/>
</dbReference>
<dbReference type="AlphaFoldDB" id="A0AAD6VT36"/>
<name>A0AAD6VT36_9AGAR</name>
<proteinExistence type="predicted"/>
<organism evidence="1 2">
    <name type="scientific">Mycena pura</name>
    <dbReference type="NCBI Taxonomy" id="153505"/>
    <lineage>
        <taxon>Eukaryota</taxon>
        <taxon>Fungi</taxon>
        <taxon>Dikarya</taxon>
        <taxon>Basidiomycota</taxon>
        <taxon>Agaricomycotina</taxon>
        <taxon>Agaricomycetes</taxon>
        <taxon>Agaricomycetidae</taxon>
        <taxon>Agaricales</taxon>
        <taxon>Marasmiineae</taxon>
        <taxon>Mycenaceae</taxon>
        <taxon>Mycena</taxon>
    </lineage>
</organism>
<keyword evidence="2" id="KW-1185">Reference proteome</keyword>
<evidence type="ECO:0008006" key="3">
    <source>
        <dbReference type="Google" id="ProtNLM"/>
    </source>
</evidence>
<gene>
    <name evidence="1" type="ORF">GGX14DRAFT_352751</name>
</gene>
<sequence>VTVGVQGSFFVPPTVSAEVNDTIIFVFGGDIHSVTQTSFANPCVPLPGGFNSGFLGRGPDFSDPTPIWTLTITNASEPIWIFCEASLPTSHCESGMVGCVFSVRNAKAPG</sequence>
<dbReference type="Proteomes" id="UP001219525">
    <property type="component" value="Unassembled WGS sequence"/>
</dbReference>
<dbReference type="InterPro" id="IPR052953">
    <property type="entry name" value="Ser-rich/MCO-related"/>
</dbReference>
<dbReference type="SUPFAM" id="SSF49503">
    <property type="entry name" value="Cupredoxins"/>
    <property type="match status" value="1"/>
</dbReference>
<dbReference type="PANTHER" id="PTHR34883">
    <property type="entry name" value="SERINE-RICH PROTEIN, PUTATIVE-RELATED-RELATED"/>
    <property type="match status" value="1"/>
</dbReference>
<dbReference type="PANTHER" id="PTHR34883:SF15">
    <property type="entry name" value="EXTRACELLULAR SERINE-RICH PROTEIN"/>
    <property type="match status" value="1"/>
</dbReference>
<comment type="caution">
    <text evidence="1">The sequence shown here is derived from an EMBL/GenBank/DDBJ whole genome shotgun (WGS) entry which is preliminary data.</text>
</comment>
<dbReference type="EMBL" id="JARJCW010000007">
    <property type="protein sequence ID" value="KAJ7222114.1"/>
    <property type="molecule type" value="Genomic_DNA"/>
</dbReference>
<accession>A0AAD6VT36</accession>
<dbReference type="Gene3D" id="2.60.40.420">
    <property type="entry name" value="Cupredoxins - blue copper proteins"/>
    <property type="match status" value="1"/>
</dbReference>